<sequence length="88" mass="9443">MILQDFLDTKPPRRNTVSLAEERGLLGSLAPTTLGTILSLNLNSGSDFQYIETAVDPIRPNPAAVNGRSGVLTAPSFDCSHPNLLSMF</sequence>
<keyword evidence="2" id="KW-1185">Reference proteome</keyword>
<evidence type="ECO:0000313" key="2">
    <source>
        <dbReference type="Proteomes" id="UP000187203"/>
    </source>
</evidence>
<name>A0A1R3HWZ2_9ROSI</name>
<dbReference type="OrthoDB" id="644067at2759"/>
<organism evidence="1 2">
    <name type="scientific">Corchorus olitorius</name>
    <dbReference type="NCBI Taxonomy" id="93759"/>
    <lineage>
        <taxon>Eukaryota</taxon>
        <taxon>Viridiplantae</taxon>
        <taxon>Streptophyta</taxon>
        <taxon>Embryophyta</taxon>
        <taxon>Tracheophyta</taxon>
        <taxon>Spermatophyta</taxon>
        <taxon>Magnoliopsida</taxon>
        <taxon>eudicotyledons</taxon>
        <taxon>Gunneridae</taxon>
        <taxon>Pentapetalae</taxon>
        <taxon>rosids</taxon>
        <taxon>malvids</taxon>
        <taxon>Malvales</taxon>
        <taxon>Malvaceae</taxon>
        <taxon>Grewioideae</taxon>
        <taxon>Apeibeae</taxon>
        <taxon>Corchorus</taxon>
    </lineage>
</organism>
<evidence type="ECO:0000313" key="1">
    <source>
        <dbReference type="EMBL" id="OMO74780.1"/>
    </source>
</evidence>
<protein>
    <submittedName>
        <fullName evidence="1">Major allergen Mal d 1-like protein</fullName>
    </submittedName>
</protein>
<comment type="caution">
    <text evidence="1">The sequence shown here is derived from an EMBL/GenBank/DDBJ whole genome shotgun (WGS) entry which is preliminary data.</text>
</comment>
<accession>A0A1R3HWZ2</accession>
<dbReference type="Proteomes" id="UP000187203">
    <property type="component" value="Unassembled WGS sequence"/>
</dbReference>
<reference evidence="2" key="1">
    <citation type="submission" date="2013-09" db="EMBL/GenBank/DDBJ databases">
        <title>Corchorus olitorius genome sequencing.</title>
        <authorList>
            <person name="Alam M."/>
            <person name="Haque M.S."/>
            <person name="Islam M.S."/>
            <person name="Emdad E.M."/>
            <person name="Islam M.M."/>
            <person name="Ahmed B."/>
            <person name="Halim A."/>
            <person name="Hossen Q.M.M."/>
            <person name="Hossain M.Z."/>
            <person name="Ahmed R."/>
            <person name="Khan M.M."/>
            <person name="Islam R."/>
            <person name="Rashid M.M."/>
            <person name="Khan S.A."/>
            <person name="Rahman M.S."/>
            <person name="Alam M."/>
            <person name="Yahiya A.S."/>
            <person name="Khan M.S."/>
            <person name="Azam M.S."/>
            <person name="Haque T."/>
            <person name="Lashkar M.Z.H."/>
            <person name="Akhand A.I."/>
            <person name="Morshed G."/>
            <person name="Roy S."/>
            <person name="Uddin K.S."/>
            <person name="Rabeya T."/>
            <person name="Hossain A.S."/>
            <person name="Chowdhury A."/>
            <person name="Snigdha A.R."/>
            <person name="Mortoza M.S."/>
            <person name="Matin S.A."/>
            <person name="Hoque S.M.E."/>
            <person name="Islam M.K."/>
            <person name="Roy D.K."/>
            <person name="Haider R."/>
            <person name="Moosa M.M."/>
            <person name="Elias S.M."/>
            <person name="Hasan A.M."/>
            <person name="Jahan S."/>
            <person name="Shafiuddin M."/>
            <person name="Mahmood N."/>
            <person name="Shommy N.S."/>
        </authorList>
    </citation>
    <scope>NUCLEOTIDE SEQUENCE [LARGE SCALE GENOMIC DNA]</scope>
    <source>
        <strain evidence="2">cv. O-4</strain>
    </source>
</reference>
<dbReference type="AlphaFoldDB" id="A0A1R3HWZ2"/>
<proteinExistence type="predicted"/>
<dbReference type="EMBL" id="AWUE01019256">
    <property type="protein sequence ID" value="OMO74780.1"/>
    <property type="molecule type" value="Genomic_DNA"/>
</dbReference>
<gene>
    <name evidence="1" type="ORF">COLO4_26500</name>
</gene>